<dbReference type="EMBL" id="PDXA01000017">
    <property type="protein sequence ID" value="RYN50873.1"/>
    <property type="molecule type" value="Genomic_DNA"/>
</dbReference>
<dbReference type="CDD" id="cd02440">
    <property type="entry name" value="AdoMet_MTases"/>
    <property type="match status" value="1"/>
</dbReference>
<reference evidence="3" key="1">
    <citation type="journal article" date="2019" name="bioRxiv">
        <title>Genomics, evolutionary history and diagnostics of the Alternaria alternata species group including apple and Asian pear pathotypes.</title>
        <authorList>
            <person name="Armitage A.D."/>
            <person name="Cockerton H.M."/>
            <person name="Sreenivasaprasad S."/>
            <person name="Woodhall J.W."/>
            <person name="Lane C.R."/>
            <person name="Harrison R.J."/>
            <person name="Clarkson J.P."/>
        </authorList>
    </citation>
    <scope>NUCLEOTIDE SEQUENCE [LARGE SCALE GENOMIC DNA]</scope>
    <source>
        <strain evidence="3">FERA 1082</strain>
    </source>
</reference>
<dbReference type="PANTHER" id="PTHR43591:SF105">
    <property type="entry name" value="METHYLTRANSFERASE DOMAIN-CONTAINING PROTEIN-RELATED"/>
    <property type="match status" value="1"/>
</dbReference>
<dbReference type="InterPro" id="IPR029063">
    <property type="entry name" value="SAM-dependent_MTases_sf"/>
</dbReference>
<feature type="domain" description="Methyltransferase" evidence="1">
    <location>
        <begin position="47"/>
        <end position="145"/>
    </location>
</feature>
<dbReference type="InterPro" id="IPR041698">
    <property type="entry name" value="Methyltransf_25"/>
</dbReference>
<protein>
    <recommendedName>
        <fullName evidence="1">Methyltransferase domain-containing protein</fullName>
    </recommendedName>
</protein>
<evidence type="ECO:0000259" key="1">
    <source>
        <dbReference type="Pfam" id="PF13649"/>
    </source>
</evidence>
<sequence>MSKPSVTASEMFDTLASSYEASTGGCTRETAMHLVDILPPIDSDSIVLDNACGNGIVAQEILFKYPNTPIKITCVDNVKSMVDLARHTLPATKSSATLSFDVMDGVDLTYPDETFTHSITNMGIFFFPDAAKGAAQIHRTLKPGGTAIVTSWKSVGHMAVVHEAQKAVKPEEPLFRWPVSDDWFEASHLKKTLEGAGFKDVELDEKTVYYASRSLEETCGYLFGMWKHMGPKWTDEENEEFRKQLNIAGKKAAVKIQRPLNGKNDADVIEVEGFKCVAHVAVARK</sequence>
<name>A0A4Q4MHT2_9PLEO</name>
<dbReference type="AlphaFoldDB" id="A0A4Q4MHT2"/>
<accession>A0A4Q4MHT2</accession>
<comment type="caution">
    <text evidence="2">The sequence shown here is derived from an EMBL/GenBank/DDBJ whole genome shotgun (WGS) entry which is preliminary data.</text>
</comment>
<dbReference type="SUPFAM" id="SSF53335">
    <property type="entry name" value="S-adenosyl-L-methionine-dependent methyltransferases"/>
    <property type="match status" value="1"/>
</dbReference>
<gene>
    <name evidence="2" type="ORF">AA0114_g5726</name>
</gene>
<dbReference type="PANTHER" id="PTHR43591">
    <property type="entry name" value="METHYLTRANSFERASE"/>
    <property type="match status" value="1"/>
</dbReference>
<dbReference type="Gene3D" id="3.40.50.150">
    <property type="entry name" value="Vaccinia Virus protein VP39"/>
    <property type="match status" value="1"/>
</dbReference>
<evidence type="ECO:0000313" key="3">
    <source>
        <dbReference type="Proteomes" id="UP000292402"/>
    </source>
</evidence>
<dbReference type="GO" id="GO:0008168">
    <property type="term" value="F:methyltransferase activity"/>
    <property type="evidence" value="ECO:0007669"/>
    <property type="project" value="TreeGrafter"/>
</dbReference>
<organism evidence="2 3">
    <name type="scientific">Alternaria tenuissima</name>
    <dbReference type="NCBI Taxonomy" id="119927"/>
    <lineage>
        <taxon>Eukaryota</taxon>
        <taxon>Fungi</taxon>
        <taxon>Dikarya</taxon>
        <taxon>Ascomycota</taxon>
        <taxon>Pezizomycotina</taxon>
        <taxon>Dothideomycetes</taxon>
        <taxon>Pleosporomycetidae</taxon>
        <taxon>Pleosporales</taxon>
        <taxon>Pleosporineae</taxon>
        <taxon>Pleosporaceae</taxon>
        <taxon>Alternaria</taxon>
        <taxon>Alternaria sect. Alternaria</taxon>
        <taxon>Alternaria alternata complex</taxon>
    </lineage>
</organism>
<dbReference type="Proteomes" id="UP000292402">
    <property type="component" value="Unassembled WGS sequence"/>
</dbReference>
<dbReference type="Pfam" id="PF13649">
    <property type="entry name" value="Methyltransf_25"/>
    <property type="match status" value="1"/>
</dbReference>
<proteinExistence type="predicted"/>
<evidence type="ECO:0000313" key="2">
    <source>
        <dbReference type="EMBL" id="RYN50873.1"/>
    </source>
</evidence>